<feature type="compositionally biased region" description="Pro residues" evidence="1">
    <location>
        <begin position="792"/>
        <end position="808"/>
    </location>
</feature>
<feature type="compositionally biased region" description="Low complexity" evidence="1">
    <location>
        <begin position="776"/>
        <end position="791"/>
    </location>
</feature>
<name>A0AA40FA12_9PEZI</name>
<sequence>MTTSVVETRPASLDDSYHFVVGPNQETERPRPTIASPSGLEVDMRTSPAKPARPDKTEESSAPPHPIPFMQDAFAESLFEATFGGKIPKPKLRAGDAKTRRAELLDQEKLDPPLAALWRYRPGQVNHELRRLMAQISFGVYLLLNGMANSQALVVSILQGHIDEVDEFLETTLEDIGLATKDLQDRIAHLKLPMDNMSVFETMLEDQKFRHQIIDGNLKIDHIVGRTQMALQQTVQDLAEGVSSTREFSIYLAEQEDGQWRRDRPDVIDIYNAMKGNTDGWFNAFIDLQAQASTLNGLVVRLNGMVAEMDRTAAAVNQRVMAAAAPTPEPPAPPAASSPRQTPRHTPRGSDASSVVQHESPVSKIPSAPPRLSLRLSSIVTMQSTGVSSFFDIPTGRGSLMVLRAHEAVAESGLHTQLEEIDESDLDEDDEDLGGAQLEDERVATPPSGEDVVVQVTEVAGEGEELLVPQSPPARNPRRLSERPPMLQQIVIDEAETAEAKEVPGEKEADAKEEPEPNLGLYILQPRTYTPIPPSPLPSPRVFDRSPLPSPRVFDTSPLPSPRVFDRSPRPMDDRPASKAAEPRKLRESTLSIAVSVAKDQRREPMTPLSPRSPTFDQAQLRRQPSKARLVSIGARATVRKPVPPKVEAMRREVEIPLPEMAPPVSKMMEPPVRRSQASPVNMLEEFPVPKMEPPARRREPSPVSMLDDFPVPRMEPPLHRSQASPVSMLDDFPVPRMDPPPLPRTKPPPLPAMSPLPSPRPSRRLPSSPPPPRNPTSSPASAPPSASASPSRPPPPSRSTSRPPTPPSFTARSTPRPPASTKPKPRTRPTARTSSARPRSPTSPSPRRDAPCSSPLRTRTCSSSAPCKPRRTRRSSSGRTRRGTPRARPVSPRRGTSPRPWA</sequence>
<evidence type="ECO:0000313" key="3">
    <source>
        <dbReference type="Proteomes" id="UP001172155"/>
    </source>
</evidence>
<feature type="region of interest" description="Disordered" evidence="1">
    <location>
        <begin position="1"/>
        <end position="66"/>
    </location>
</feature>
<feature type="compositionally biased region" description="Low complexity" evidence="1">
    <location>
        <begin position="831"/>
        <end position="843"/>
    </location>
</feature>
<dbReference type="AlphaFoldDB" id="A0AA40FA12"/>
<feature type="region of interest" description="Disordered" evidence="1">
    <location>
        <begin position="662"/>
        <end position="903"/>
    </location>
</feature>
<dbReference type="EMBL" id="JAUKUD010000001">
    <property type="protein sequence ID" value="KAK0753851.1"/>
    <property type="molecule type" value="Genomic_DNA"/>
</dbReference>
<dbReference type="PANTHER" id="PTHR24216:SF65">
    <property type="entry name" value="PAXILLIN-LIKE PROTEIN 1"/>
    <property type="match status" value="1"/>
</dbReference>
<feature type="compositionally biased region" description="Polar residues" evidence="1">
    <location>
        <begin position="610"/>
        <end position="623"/>
    </location>
</feature>
<feature type="compositionally biased region" description="Basic residues" evidence="1">
    <location>
        <begin position="869"/>
        <end position="886"/>
    </location>
</feature>
<feature type="compositionally biased region" description="Basic and acidic residues" evidence="1">
    <location>
        <begin position="498"/>
        <end position="515"/>
    </location>
</feature>
<protein>
    <submittedName>
        <fullName evidence="2">Uncharacterized protein</fullName>
    </submittedName>
</protein>
<reference evidence="2" key="1">
    <citation type="submission" date="2023-06" db="EMBL/GenBank/DDBJ databases">
        <title>Genome-scale phylogeny and comparative genomics of the fungal order Sordariales.</title>
        <authorList>
            <consortium name="Lawrence Berkeley National Laboratory"/>
            <person name="Hensen N."/>
            <person name="Bonometti L."/>
            <person name="Westerberg I."/>
            <person name="Brannstrom I.O."/>
            <person name="Guillou S."/>
            <person name="Cros-Aarteil S."/>
            <person name="Calhoun S."/>
            <person name="Haridas S."/>
            <person name="Kuo A."/>
            <person name="Mondo S."/>
            <person name="Pangilinan J."/>
            <person name="Riley R."/>
            <person name="LaButti K."/>
            <person name="Andreopoulos B."/>
            <person name="Lipzen A."/>
            <person name="Chen C."/>
            <person name="Yanf M."/>
            <person name="Daum C."/>
            <person name="Ng V."/>
            <person name="Clum A."/>
            <person name="Steindorff A."/>
            <person name="Ohm R."/>
            <person name="Martin F."/>
            <person name="Silar P."/>
            <person name="Natvig D."/>
            <person name="Lalanne C."/>
            <person name="Gautier V."/>
            <person name="Ament-velasquez S.L."/>
            <person name="Kruys A."/>
            <person name="Hutchinson M.I."/>
            <person name="Powell A.J."/>
            <person name="Barry K."/>
            <person name="Miller A.N."/>
            <person name="Grigoriev I.V."/>
            <person name="Debuchy R."/>
            <person name="Gladieux P."/>
            <person name="Thoren M.H."/>
            <person name="Johannesson H."/>
        </authorList>
    </citation>
    <scope>NUCLEOTIDE SEQUENCE</scope>
    <source>
        <strain evidence="2">SMH3187-1</strain>
    </source>
</reference>
<evidence type="ECO:0000313" key="2">
    <source>
        <dbReference type="EMBL" id="KAK0753851.1"/>
    </source>
</evidence>
<feature type="compositionally biased region" description="Polar residues" evidence="1">
    <location>
        <begin position="856"/>
        <end position="866"/>
    </location>
</feature>
<keyword evidence="3" id="KW-1185">Reference proteome</keyword>
<gene>
    <name evidence="2" type="ORF">B0T18DRAFT_23686</name>
</gene>
<accession>A0AA40FA12</accession>
<comment type="caution">
    <text evidence="2">The sequence shown here is derived from an EMBL/GenBank/DDBJ whole genome shotgun (WGS) entry which is preliminary data.</text>
</comment>
<feature type="compositionally biased region" description="Basic and acidic residues" evidence="1">
    <location>
        <begin position="564"/>
        <end position="588"/>
    </location>
</feature>
<organism evidence="2 3">
    <name type="scientific">Schizothecium vesticola</name>
    <dbReference type="NCBI Taxonomy" id="314040"/>
    <lineage>
        <taxon>Eukaryota</taxon>
        <taxon>Fungi</taxon>
        <taxon>Dikarya</taxon>
        <taxon>Ascomycota</taxon>
        <taxon>Pezizomycotina</taxon>
        <taxon>Sordariomycetes</taxon>
        <taxon>Sordariomycetidae</taxon>
        <taxon>Sordariales</taxon>
        <taxon>Schizotheciaceae</taxon>
        <taxon>Schizothecium</taxon>
    </lineage>
</organism>
<feature type="region of interest" description="Disordered" evidence="1">
    <location>
        <begin position="322"/>
        <end position="369"/>
    </location>
</feature>
<dbReference type="PANTHER" id="PTHR24216">
    <property type="entry name" value="PAXILLIN-RELATED"/>
    <property type="match status" value="1"/>
</dbReference>
<feature type="compositionally biased region" description="Pro residues" evidence="1">
    <location>
        <begin position="327"/>
        <end position="336"/>
    </location>
</feature>
<evidence type="ECO:0000256" key="1">
    <source>
        <dbReference type="SAM" id="MobiDB-lite"/>
    </source>
</evidence>
<dbReference type="Proteomes" id="UP001172155">
    <property type="component" value="Unassembled WGS sequence"/>
</dbReference>
<proteinExistence type="predicted"/>
<feature type="compositionally biased region" description="Pro residues" evidence="1">
    <location>
        <begin position="737"/>
        <end position="761"/>
    </location>
</feature>
<feature type="region of interest" description="Disordered" evidence="1">
    <location>
        <begin position="463"/>
        <end position="633"/>
    </location>
</feature>